<protein>
    <submittedName>
        <fullName evidence="1">Uncharacterized protein</fullName>
    </submittedName>
</protein>
<proteinExistence type="predicted"/>
<evidence type="ECO:0000313" key="1">
    <source>
        <dbReference type="EMBL" id="MBX44150.1"/>
    </source>
</evidence>
<dbReference type="AlphaFoldDB" id="A0A2P2NP31"/>
<organism evidence="1">
    <name type="scientific">Rhizophora mucronata</name>
    <name type="common">Asiatic mangrove</name>
    <dbReference type="NCBI Taxonomy" id="61149"/>
    <lineage>
        <taxon>Eukaryota</taxon>
        <taxon>Viridiplantae</taxon>
        <taxon>Streptophyta</taxon>
        <taxon>Embryophyta</taxon>
        <taxon>Tracheophyta</taxon>
        <taxon>Spermatophyta</taxon>
        <taxon>Magnoliopsida</taxon>
        <taxon>eudicotyledons</taxon>
        <taxon>Gunneridae</taxon>
        <taxon>Pentapetalae</taxon>
        <taxon>rosids</taxon>
        <taxon>fabids</taxon>
        <taxon>Malpighiales</taxon>
        <taxon>Rhizophoraceae</taxon>
        <taxon>Rhizophora</taxon>
    </lineage>
</organism>
<reference evidence="1" key="1">
    <citation type="submission" date="2018-02" db="EMBL/GenBank/DDBJ databases">
        <title>Rhizophora mucronata_Transcriptome.</title>
        <authorList>
            <person name="Meera S.P."/>
            <person name="Sreeshan A."/>
            <person name="Augustine A."/>
        </authorList>
    </citation>
    <scope>NUCLEOTIDE SEQUENCE</scope>
    <source>
        <tissue evidence="1">Leaf</tissue>
    </source>
</reference>
<accession>A0A2P2NP31</accession>
<sequence length="88" mass="10567">MINFPLSNPTRLTREREREIYREPNNTLNISSTRNQKLCSLCLLKGPADHRNSYENRFSLFLLFNSNRLCFCRSPELIYPFCKFKLYI</sequence>
<dbReference type="EMBL" id="GGEC01063666">
    <property type="protein sequence ID" value="MBX44150.1"/>
    <property type="molecule type" value="Transcribed_RNA"/>
</dbReference>
<name>A0A2P2NP31_RHIMU</name>